<dbReference type="Proteomes" id="UP000008881">
    <property type="component" value="Chromosome"/>
</dbReference>
<dbReference type="EMBL" id="CP002824">
    <property type="protein sequence ID" value="AEG98969.1"/>
    <property type="molecule type" value="Genomic_DNA"/>
</dbReference>
<dbReference type="AlphaFoldDB" id="A0A0H3G1B6"/>
<dbReference type="eggNOG" id="ENOG50334EZ">
    <property type="taxonomic scope" value="Bacteria"/>
</dbReference>
<dbReference type="OrthoDB" id="6594956at2"/>
<keyword evidence="1" id="KW-0732">Signal</keyword>
<organism evidence="2 3">
    <name type="scientific">Klebsiella aerogenes (strain ATCC 13048 / DSM 30053 / CCUG 1429 / JCM 1235 / KCTC 2190 / NBRC 13534 / NCIMB 10102 / NCTC 10006 / CDC 819-56)</name>
    <name type="common">Enterobacter aerogenes</name>
    <dbReference type="NCBI Taxonomy" id="1028307"/>
    <lineage>
        <taxon>Bacteria</taxon>
        <taxon>Pseudomonadati</taxon>
        <taxon>Pseudomonadota</taxon>
        <taxon>Gammaproteobacteria</taxon>
        <taxon>Enterobacterales</taxon>
        <taxon>Enterobacteriaceae</taxon>
        <taxon>Klebsiella/Raoultella group</taxon>
        <taxon>Klebsiella</taxon>
    </lineage>
</organism>
<dbReference type="PATRIC" id="fig|1028307.3.peg.4056"/>
<evidence type="ECO:0000313" key="3">
    <source>
        <dbReference type="Proteomes" id="UP000008881"/>
    </source>
</evidence>
<gene>
    <name evidence="2" type="ordered locus">EAE_20310</name>
</gene>
<dbReference type="GeneID" id="93312246"/>
<feature type="signal peptide" evidence="1">
    <location>
        <begin position="1"/>
        <end position="23"/>
    </location>
</feature>
<keyword evidence="3" id="KW-1185">Reference proteome</keyword>
<dbReference type="HOGENOM" id="CLU_2411479_0_0_6"/>
<sequence>MKGALHHLPIGALLLAATTSAQALKAPEVDLRDPKLWEEKKVNPLNDISAPCEVASGPDCPVWEDQKSDIQRERERREQRRWQTGYEHWRKY</sequence>
<feature type="chain" id="PRO_5002609584" description="Secreted protein" evidence="1">
    <location>
        <begin position="24"/>
        <end position="92"/>
    </location>
</feature>
<dbReference type="RefSeq" id="WP_015366372.1">
    <property type="nucleotide sequence ID" value="NC_015663.1"/>
</dbReference>
<proteinExistence type="predicted"/>
<accession>A0A0H3G1B6</accession>
<reference evidence="2 3" key="1">
    <citation type="journal article" date="2012" name="J. Bacteriol.">
        <title>Complete genome sequence of Enterobacter aerogenes KCTC 2190.</title>
        <authorList>
            <person name="Shin S.H."/>
            <person name="Kim S."/>
            <person name="Kim J.Y."/>
            <person name="Lee S."/>
            <person name="Um Y."/>
            <person name="Oh M.K."/>
            <person name="Kim Y.R."/>
            <person name="Lee J."/>
            <person name="Yang K.S."/>
        </authorList>
    </citation>
    <scope>NUCLEOTIDE SEQUENCE [LARGE SCALE GENOMIC DNA]</scope>
    <source>
        <strain evidence="2 3">KCTC 2190</strain>
    </source>
</reference>
<evidence type="ECO:0008006" key="4">
    <source>
        <dbReference type="Google" id="ProtNLM"/>
    </source>
</evidence>
<protein>
    <recommendedName>
        <fullName evidence="4">Secreted protein</fullName>
    </recommendedName>
</protein>
<dbReference type="KEGG" id="eae:EAE_20310"/>
<name>A0A0H3G1B6_KLEAK</name>
<evidence type="ECO:0000313" key="2">
    <source>
        <dbReference type="EMBL" id="AEG98969.1"/>
    </source>
</evidence>
<evidence type="ECO:0000256" key="1">
    <source>
        <dbReference type="SAM" id="SignalP"/>
    </source>
</evidence>